<protein>
    <submittedName>
        <fullName evidence="3">DUF3592 domain-containing protein</fullName>
    </submittedName>
</protein>
<dbReference type="Proteomes" id="UP000261739">
    <property type="component" value="Unassembled WGS sequence"/>
</dbReference>
<keyword evidence="2" id="KW-1133">Transmembrane helix</keyword>
<reference evidence="3 4" key="1">
    <citation type="journal article" date="2018" name="Nat. Biotechnol.">
        <title>A standardized bacterial taxonomy based on genome phylogeny substantially revises the tree of life.</title>
        <authorList>
            <person name="Parks D.H."/>
            <person name="Chuvochina M."/>
            <person name="Waite D.W."/>
            <person name="Rinke C."/>
            <person name="Skarshewski A."/>
            <person name="Chaumeil P.A."/>
            <person name="Hugenholtz P."/>
        </authorList>
    </citation>
    <scope>NUCLEOTIDE SEQUENCE [LARGE SCALE GENOMIC DNA]</scope>
    <source>
        <strain evidence="3">UBA11247</strain>
    </source>
</reference>
<dbReference type="AlphaFoldDB" id="A0A3D4SWY3"/>
<comment type="caution">
    <text evidence="3">The sequence shown here is derived from an EMBL/GenBank/DDBJ whole genome shotgun (WGS) entry which is preliminary data.</text>
</comment>
<name>A0A3D4SWY3_9CORY</name>
<feature type="compositionally biased region" description="Pro residues" evidence="1">
    <location>
        <begin position="1"/>
        <end position="14"/>
    </location>
</feature>
<feature type="transmembrane region" description="Helical" evidence="2">
    <location>
        <begin position="140"/>
        <end position="159"/>
    </location>
</feature>
<accession>A0A3D4SWY3</accession>
<evidence type="ECO:0000313" key="4">
    <source>
        <dbReference type="Proteomes" id="UP000261739"/>
    </source>
</evidence>
<feature type="transmembrane region" description="Helical" evidence="2">
    <location>
        <begin position="36"/>
        <end position="60"/>
    </location>
</feature>
<dbReference type="EMBL" id="DQID01000084">
    <property type="protein sequence ID" value="HCT13788.1"/>
    <property type="molecule type" value="Genomic_DNA"/>
</dbReference>
<evidence type="ECO:0000256" key="1">
    <source>
        <dbReference type="SAM" id="MobiDB-lite"/>
    </source>
</evidence>
<feature type="compositionally biased region" description="Low complexity" evidence="1">
    <location>
        <begin position="15"/>
        <end position="27"/>
    </location>
</feature>
<gene>
    <name evidence="3" type="ORF">DIW82_03050</name>
</gene>
<feature type="region of interest" description="Disordered" evidence="1">
    <location>
        <begin position="1"/>
        <end position="28"/>
    </location>
</feature>
<evidence type="ECO:0000313" key="3">
    <source>
        <dbReference type="EMBL" id="HCT13788.1"/>
    </source>
</evidence>
<organism evidence="3 4">
    <name type="scientific">Corynebacterium nuruki</name>
    <dbReference type="NCBI Taxonomy" id="1032851"/>
    <lineage>
        <taxon>Bacteria</taxon>
        <taxon>Bacillati</taxon>
        <taxon>Actinomycetota</taxon>
        <taxon>Actinomycetes</taxon>
        <taxon>Mycobacteriales</taxon>
        <taxon>Corynebacteriaceae</taxon>
        <taxon>Corynebacterium</taxon>
    </lineage>
</organism>
<evidence type="ECO:0000256" key="2">
    <source>
        <dbReference type="SAM" id="Phobius"/>
    </source>
</evidence>
<dbReference type="STRING" id="863239.GCA_000213935_01336"/>
<keyword evidence="2" id="KW-0812">Transmembrane</keyword>
<sequence length="163" mass="17530">MPPPPAPPAPPAAPATPENPAVPAARPTPRRWRRRVVQFLAGLYLVASLVCASLVVNAAVSDLGIARDRGSAIAEVVSTGGNTVVRYTDEQGRVQTPQRGLKYPTGLQAGQRVRVEYQRSEPDNVKVAGRGWTLALLPALSSWLVVTAVAAVPAGVLWWRWRR</sequence>
<keyword evidence="2" id="KW-0472">Membrane</keyword>
<proteinExistence type="predicted"/>